<reference evidence="2" key="1">
    <citation type="journal article" date="2020" name="Stud. Mycol.">
        <title>101 Dothideomycetes genomes: a test case for predicting lifestyles and emergence of pathogens.</title>
        <authorList>
            <person name="Haridas S."/>
            <person name="Albert R."/>
            <person name="Binder M."/>
            <person name="Bloem J."/>
            <person name="Labutti K."/>
            <person name="Salamov A."/>
            <person name="Andreopoulos B."/>
            <person name="Baker S."/>
            <person name="Barry K."/>
            <person name="Bills G."/>
            <person name="Bluhm B."/>
            <person name="Cannon C."/>
            <person name="Castanera R."/>
            <person name="Culley D."/>
            <person name="Daum C."/>
            <person name="Ezra D."/>
            <person name="Gonzalez J."/>
            <person name="Henrissat B."/>
            <person name="Kuo A."/>
            <person name="Liang C."/>
            <person name="Lipzen A."/>
            <person name="Lutzoni F."/>
            <person name="Magnuson J."/>
            <person name="Mondo S."/>
            <person name="Nolan M."/>
            <person name="Ohm R."/>
            <person name="Pangilinan J."/>
            <person name="Park H.-J."/>
            <person name="Ramirez L."/>
            <person name="Alfaro M."/>
            <person name="Sun H."/>
            <person name="Tritt A."/>
            <person name="Yoshinaga Y."/>
            <person name="Zwiers L.-H."/>
            <person name="Turgeon B."/>
            <person name="Goodwin S."/>
            <person name="Spatafora J."/>
            <person name="Crous P."/>
            <person name="Grigoriev I."/>
        </authorList>
    </citation>
    <scope>NUCLEOTIDE SEQUENCE</scope>
    <source>
        <strain evidence="2">CBS 107.79</strain>
    </source>
</reference>
<proteinExistence type="predicted"/>
<name>A0A6A5V954_9PLEO</name>
<organism evidence="2 3">
    <name type="scientific">Bimuria novae-zelandiae CBS 107.79</name>
    <dbReference type="NCBI Taxonomy" id="1447943"/>
    <lineage>
        <taxon>Eukaryota</taxon>
        <taxon>Fungi</taxon>
        <taxon>Dikarya</taxon>
        <taxon>Ascomycota</taxon>
        <taxon>Pezizomycotina</taxon>
        <taxon>Dothideomycetes</taxon>
        <taxon>Pleosporomycetidae</taxon>
        <taxon>Pleosporales</taxon>
        <taxon>Massarineae</taxon>
        <taxon>Didymosphaeriaceae</taxon>
        <taxon>Bimuria</taxon>
    </lineage>
</organism>
<evidence type="ECO:0000313" key="3">
    <source>
        <dbReference type="Proteomes" id="UP000800036"/>
    </source>
</evidence>
<sequence length="289" mass="30795">MADFGHAGDMANTLHKTRVSEELVRKWDMHEGGALLSIPSSGEAILTSVVRCIRGPHRHIVSDCYKLLSVTGIRFFGARSPVVHSTQDSPMDVILQWREVRDNIAISAAGHSLGNVCSPKSDAKNIVGPVQMDPWATRGFLVLQTLVRCRTGPTRMPSVIASTKAGTPHCGNFPGRPQSSSGSLNPRHMGPANPLQYSSQHIKHPLASVCGSADLAATVGAYRIPCVYFHPASLSGSTSAYAYSSRPANATIPPPRTGDPQHLDAFLDNNNSACIALCSHEALPPCSAT</sequence>
<evidence type="ECO:0000256" key="1">
    <source>
        <dbReference type="SAM" id="MobiDB-lite"/>
    </source>
</evidence>
<gene>
    <name evidence="2" type="ORF">BU23DRAFT_143746</name>
</gene>
<dbReference type="AlphaFoldDB" id="A0A6A5V954"/>
<keyword evidence="3" id="KW-1185">Reference proteome</keyword>
<accession>A0A6A5V954</accession>
<dbReference type="EMBL" id="ML976684">
    <property type="protein sequence ID" value="KAF1972829.1"/>
    <property type="molecule type" value="Genomic_DNA"/>
</dbReference>
<protein>
    <submittedName>
        <fullName evidence="2">Uncharacterized protein</fullName>
    </submittedName>
</protein>
<evidence type="ECO:0000313" key="2">
    <source>
        <dbReference type="EMBL" id="KAF1972829.1"/>
    </source>
</evidence>
<feature type="region of interest" description="Disordered" evidence="1">
    <location>
        <begin position="167"/>
        <end position="193"/>
    </location>
</feature>
<dbReference type="Proteomes" id="UP000800036">
    <property type="component" value="Unassembled WGS sequence"/>
</dbReference>